<sequence>MPRRYEGMAYWEMVSRHMGLLSKVDQVKLRDSTVTVIGCGGIGGAVIEMLARMGIGGLRIVDGDVFDISNINRQIMSSFHDLKLPKSEVTAERIRKINPFVEVEVFNEIFTWDNADGIIGESDLVVDALDNITGRVIASRKSRERGIPFIHGAVHGSRGQVTVFTVNSPSYEEMFRLPSAGCKLTDEVIRKLDGLSSDTPPVLGPLPNLTGCIQSFEALKILTERGRVIEAPRMLNFDLMGEEPFRVIEVPVAKTI</sequence>
<name>A0A9E7UGW6_METWO</name>
<dbReference type="Pfam" id="PF00899">
    <property type="entry name" value="ThiF"/>
    <property type="match status" value="1"/>
</dbReference>
<dbReference type="GeneID" id="75105718"/>
<dbReference type="GeneID" id="58977778"/>
<dbReference type="CDD" id="cd00757">
    <property type="entry name" value="ThiF_MoeB_HesA_family"/>
    <property type="match status" value="1"/>
</dbReference>
<evidence type="ECO:0000313" key="4">
    <source>
        <dbReference type="Proteomes" id="UP001369247"/>
    </source>
</evidence>
<dbReference type="Gene3D" id="3.40.50.720">
    <property type="entry name" value="NAD(P)-binding Rossmann-like Domain"/>
    <property type="match status" value="1"/>
</dbReference>
<dbReference type="RefSeq" id="WP_074358293.1">
    <property type="nucleotide sequence ID" value="NZ_CP104550.1"/>
</dbReference>
<reference evidence="3" key="1">
    <citation type="submission" date="2022-09" db="EMBL/GenBank/DDBJ databases">
        <title>Characterization of three MwoI isoschizomers from sequenced genome and metagenomes.</title>
        <authorList>
            <person name="Fomenkov A."/>
            <person name="Xu S.Y."/>
            <person name="Roberts R.J."/>
        </authorList>
    </citation>
    <scope>NUCLEOTIDE SEQUENCE</scope>
    <source>
        <strain evidence="3">DSM 2970</strain>
    </source>
</reference>
<feature type="domain" description="THIF-type NAD/FAD binding fold" evidence="1">
    <location>
        <begin position="15"/>
        <end position="250"/>
    </location>
</feature>
<protein>
    <submittedName>
        <fullName evidence="3">HesA/MoeB/ThiF family protein</fullName>
    </submittedName>
</protein>
<dbReference type="GO" id="GO:0008641">
    <property type="term" value="F:ubiquitin-like modifier activating enzyme activity"/>
    <property type="evidence" value="ECO:0007669"/>
    <property type="project" value="InterPro"/>
</dbReference>
<dbReference type="EMBL" id="JAXUHJ010000010">
    <property type="protein sequence ID" value="MEJ8543175.1"/>
    <property type="molecule type" value="Genomic_DNA"/>
</dbReference>
<dbReference type="SUPFAM" id="SSF69572">
    <property type="entry name" value="Activating enzymes of the ubiquitin-like proteins"/>
    <property type="match status" value="1"/>
</dbReference>
<proteinExistence type="predicted"/>
<dbReference type="GO" id="GO:0061504">
    <property type="term" value="P:cyclic threonylcarbamoyladenosine biosynthetic process"/>
    <property type="evidence" value="ECO:0007669"/>
    <property type="project" value="TreeGrafter"/>
</dbReference>
<accession>A0A9E7UGW6</accession>
<dbReference type="InterPro" id="IPR035985">
    <property type="entry name" value="Ubiquitin-activating_enz"/>
</dbReference>
<gene>
    <name evidence="3" type="ORF">N5910_00660</name>
    <name evidence="2" type="ORF">U2150_06700</name>
</gene>
<dbReference type="PANTHER" id="PTHR43267:SF1">
    <property type="entry name" value="TRNA THREONYLCARBAMOYLADENOSINE DEHYDRATASE"/>
    <property type="match status" value="1"/>
</dbReference>
<dbReference type="InterPro" id="IPR045886">
    <property type="entry name" value="ThiF/MoeB/HesA"/>
</dbReference>
<dbReference type="AlphaFoldDB" id="A0A9E7UGW6"/>
<dbReference type="InterPro" id="IPR000594">
    <property type="entry name" value="ThiF_NAD_FAD-bd"/>
</dbReference>
<evidence type="ECO:0000313" key="2">
    <source>
        <dbReference type="EMBL" id="MEJ8543175.1"/>
    </source>
</evidence>
<reference evidence="2 4" key="2">
    <citation type="submission" date="2023-12" db="EMBL/GenBank/DDBJ databases">
        <title>Phenotypic and Genomic Characterization of Methanothermobacter wolfeii Strain BSEL, a CO2-Capturing Archaeon with Minimal Nutrient Requirements.</title>
        <authorList>
            <person name="Ale Enriquez F."/>
            <person name="Ahring B.K."/>
        </authorList>
    </citation>
    <scope>NUCLEOTIDE SEQUENCE [LARGE SCALE GENOMIC DNA]</scope>
    <source>
        <strain evidence="2 4">BSEL-1</strain>
    </source>
</reference>
<keyword evidence="4" id="KW-1185">Reference proteome</keyword>
<dbReference type="Proteomes" id="UP001065373">
    <property type="component" value="Chromosome"/>
</dbReference>
<dbReference type="GO" id="GO:0061503">
    <property type="term" value="F:tRNA threonylcarbamoyladenosine dehydratase"/>
    <property type="evidence" value="ECO:0007669"/>
    <property type="project" value="TreeGrafter"/>
</dbReference>
<evidence type="ECO:0000259" key="1">
    <source>
        <dbReference type="Pfam" id="PF00899"/>
    </source>
</evidence>
<evidence type="ECO:0000313" key="3">
    <source>
        <dbReference type="EMBL" id="UXH31849.1"/>
    </source>
</evidence>
<organism evidence="3">
    <name type="scientific">Methanothermobacter wolfeii</name>
    <name type="common">Methanobacterium wolfei</name>
    <dbReference type="NCBI Taxonomy" id="145261"/>
    <lineage>
        <taxon>Archaea</taxon>
        <taxon>Methanobacteriati</taxon>
        <taxon>Methanobacteriota</taxon>
        <taxon>Methanomada group</taxon>
        <taxon>Methanobacteria</taxon>
        <taxon>Methanobacteriales</taxon>
        <taxon>Methanobacteriaceae</taxon>
        <taxon>Methanothermobacter</taxon>
    </lineage>
</organism>
<dbReference type="Proteomes" id="UP001369247">
    <property type="component" value="Unassembled WGS sequence"/>
</dbReference>
<dbReference type="EMBL" id="CP104550">
    <property type="protein sequence ID" value="UXH31849.1"/>
    <property type="molecule type" value="Genomic_DNA"/>
</dbReference>
<dbReference type="PANTHER" id="PTHR43267">
    <property type="entry name" value="TRNA THREONYLCARBAMOYLADENOSINE DEHYDRATASE"/>
    <property type="match status" value="1"/>
</dbReference>
<dbReference type="KEGG" id="mwo:MWSIV6_0117"/>